<dbReference type="EMBL" id="BAABCB010000002">
    <property type="protein sequence ID" value="GAA4240065.1"/>
    <property type="molecule type" value="Genomic_DNA"/>
</dbReference>
<dbReference type="Proteomes" id="UP001501682">
    <property type="component" value="Unassembled WGS sequence"/>
</dbReference>
<protein>
    <recommendedName>
        <fullName evidence="3">DUF4488 domain-containing protein</fullName>
    </recommendedName>
</protein>
<accession>A0ABP8CJL6</accession>
<name>A0ABP8CJL6_9FLAO</name>
<comment type="caution">
    <text evidence="1">The sequence shown here is derived from an EMBL/GenBank/DDBJ whole genome shotgun (WGS) entry which is preliminary data.</text>
</comment>
<evidence type="ECO:0000313" key="1">
    <source>
        <dbReference type="EMBL" id="GAA4240065.1"/>
    </source>
</evidence>
<evidence type="ECO:0000313" key="2">
    <source>
        <dbReference type="Proteomes" id="UP001501682"/>
    </source>
</evidence>
<proteinExistence type="predicted"/>
<evidence type="ECO:0008006" key="3">
    <source>
        <dbReference type="Google" id="ProtNLM"/>
    </source>
</evidence>
<dbReference type="RefSeq" id="WP_334470481.1">
    <property type="nucleotide sequence ID" value="NZ_BAABCB010000002.1"/>
</dbReference>
<keyword evidence="2" id="KW-1185">Reference proteome</keyword>
<organism evidence="1 2">
    <name type="scientific">Winogradskyella damuponensis</name>
    <dbReference type="NCBI Taxonomy" id="943939"/>
    <lineage>
        <taxon>Bacteria</taxon>
        <taxon>Pseudomonadati</taxon>
        <taxon>Bacteroidota</taxon>
        <taxon>Flavobacteriia</taxon>
        <taxon>Flavobacteriales</taxon>
        <taxon>Flavobacteriaceae</taxon>
        <taxon>Winogradskyella</taxon>
    </lineage>
</organism>
<gene>
    <name evidence="1" type="ORF">GCM10022292_00970</name>
</gene>
<reference evidence="2" key="1">
    <citation type="journal article" date="2019" name="Int. J. Syst. Evol. Microbiol.">
        <title>The Global Catalogue of Microorganisms (GCM) 10K type strain sequencing project: providing services to taxonomists for standard genome sequencing and annotation.</title>
        <authorList>
            <consortium name="The Broad Institute Genomics Platform"/>
            <consortium name="The Broad Institute Genome Sequencing Center for Infectious Disease"/>
            <person name="Wu L."/>
            <person name="Ma J."/>
        </authorList>
    </citation>
    <scope>NUCLEOTIDE SEQUENCE [LARGE SCALE GENOMIC DNA]</scope>
    <source>
        <strain evidence="2">JCM 17633</strain>
    </source>
</reference>
<sequence>MKYLFTLFIIPALLLNTTTNTNDFIGKWKGEDKNEIGYIIFDDEGYAAFEINGQTIGGKEFFMNGKKGKMTYTINYDTNPIEVDFTMTKIESGESKKMLGIAEFTDEDTLKFNINFDAARPTEFDDDSIILTRVK</sequence>